<dbReference type="GO" id="GO:0006260">
    <property type="term" value="P:DNA replication"/>
    <property type="evidence" value="ECO:0007669"/>
    <property type="project" value="InterPro"/>
</dbReference>
<dbReference type="PROSITE" id="PS50967">
    <property type="entry name" value="HRDC"/>
    <property type="match status" value="1"/>
</dbReference>
<dbReference type="NCBIfam" id="TIGR00614">
    <property type="entry name" value="recQ_fam"/>
    <property type="match status" value="1"/>
</dbReference>
<evidence type="ECO:0000256" key="15">
    <source>
        <dbReference type="ARBA" id="ARBA00034617"/>
    </source>
</evidence>
<dbReference type="Pfam" id="PF14493">
    <property type="entry name" value="HTH_40"/>
    <property type="match status" value="1"/>
</dbReference>
<gene>
    <name evidence="20" type="ORF">HELGO_WM17424</name>
</gene>
<evidence type="ECO:0000256" key="3">
    <source>
        <dbReference type="ARBA" id="ARBA00005446"/>
    </source>
</evidence>
<dbReference type="SUPFAM" id="SSF46785">
    <property type="entry name" value="Winged helix' DNA-binding domain"/>
    <property type="match status" value="1"/>
</dbReference>
<dbReference type="Pfam" id="PF00270">
    <property type="entry name" value="DEAD"/>
    <property type="match status" value="1"/>
</dbReference>
<comment type="cofactor">
    <cofactor evidence="1">
        <name>Mg(2+)</name>
        <dbReference type="ChEBI" id="CHEBI:18420"/>
    </cofactor>
</comment>
<name>A0A6S6T1I3_9BACT</name>
<dbReference type="SUPFAM" id="SSF52540">
    <property type="entry name" value="P-loop containing nucleoside triphosphate hydrolases"/>
    <property type="match status" value="1"/>
</dbReference>
<dbReference type="GO" id="GO:0006310">
    <property type="term" value="P:DNA recombination"/>
    <property type="evidence" value="ECO:0007669"/>
    <property type="project" value="UniProtKB-UniRule"/>
</dbReference>
<dbReference type="GO" id="GO:0046872">
    <property type="term" value="F:metal ion binding"/>
    <property type="evidence" value="ECO:0007669"/>
    <property type="project" value="UniProtKB-KW"/>
</dbReference>
<dbReference type="SMART" id="SM00490">
    <property type="entry name" value="HELICc"/>
    <property type="match status" value="1"/>
</dbReference>
<dbReference type="PROSITE" id="PS51192">
    <property type="entry name" value="HELICASE_ATP_BIND_1"/>
    <property type="match status" value="1"/>
</dbReference>
<accession>A0A6S6T1I3</accession>
<dbReference type="EMBL" id="CACVAW010000035">
    <property type="protein sequence ID" value="CAA6809052.1"/>
    <property type="molecule type" value="Genomic_DNA"/>
</dbReference>
<dbReference type="Pfam" id="PF00271">
    <property type="entry name" value="Helicase_C"/>
    <property type="match status" value="1"/>
</dbReference>
<dbReference type="GO" id="GO:0009432">
    <property type="term" value="P:SOS response"/>
    <property type="evidence" value="ECO:0007669"/>
    <property type="project" value="UniProtKB-UniRule"/>
</dbReference>
<evidence type="ECO:0000256" key="4">
    <source>
        <dbReference type="ARBA" id="ARBA00022723"/>
    </source>
</evidence>
<evidence type="ECO:0000256" key="13">
    <source>
        <dbReference type="ARBA" id="ARBA00023204"/>
    </source>
</evidence>
<dbReference type="InterPro" id="IPR001650">
    <property type="entry name" value="Helicase_C-like"/>
</dbReference>
<dbReference type="PANTHER" id="PTHR13710:SF105">
    <property type="entry name" value="ATP-DEPENDENT DNA HELICASE Q1"/>
    <property type="match status" value="1"/>
</dbReference>
<dbReference type="InterPro" id="IPR036388">
    <property type="entry name" value="WH-like_DNA-bd_sf"/>
</dbReference>
<dbReference type="SMART" id="SM00341">
    <property type="entry name" value="HRDC"/>
    <property type="match status" value="1"/>
</dbReference>
<dbReference type="PANTHER" id="PTHR13710">
    <property type="entry name" value="DNA HELICASE RECQ FAMILY MEMBER"/>
    <property type="match status" value="1"/>
</dbReference>
<dbReference type="InterPro" id="IPR002121">
    <property type="entry name" value="HRDC_dom"/>
</dbReference>
<keyword evidence="6" id="KW-0227">DNA damage</keyword>
<sequence>MTKIQVLKKYFGFDEFRLVQEDAIDLILAKKDVLTILPTGSGKSLIYQLPSLMMDGVSVVISPLIALMQDQVMNLKHSGISAEMISSQNSNEHNNQVLTDLKNNKLKFLYVAPERLSNEYFLNELRSMNINFFVIDEAHCVSEWGHEFRDDYRKLGFLKNYFPDIPIACFTATATLSVQKDILATLSIDPKNVLKSKIQRKNLNIKVQKRMGNGKTQVKEFLNTHKDECGIVYCFTRKETEQLSEYLNKNGFDTLCYHAGIASEKRDKIFSDFKNEKTKIVVATIAFGMGIDKSNIRFVLHTSMPKTLENYVQEIGRAGRDTLPSDTLLLYSKADEVGKRRFIDELPESTYKTANYKKLELMYRFCISSKCRHKQIASYFDDKIDDCNTICDNCLADEIEYQDITIEAQKFCSCVLRCEQKFGAGYIIDVLRGSKIKRILDFGHDSLSVYGIGKEYSKDQWSSIVDVLLDIEALYQDEYKVLKLSNIGVKILKKEQNVQINPEFLKEHNSKETEESSRVVNTTLEEFKAIRKELAKEEGIPAYMVFSDKTLIEISNTLPTNDEEFLKISGVGEMKLEKYSEVFLNASKKLKESGAKELKILSKTYLETLSLIKEGLCLDAIITKREFKQSTIIAHIIALTDNEYMELEDKNRLLNPIKETFDKDIKAWVEEGLKSHDIATLKQGLSVYGMVFE</sequence>
<evidence type="ECO:0000256" key="12">
    <source>
        <dbReference type="ARBA" id="ARBA00023172"/>
    </source>
</evidence>
<feature type="domain" description="HRDC" evidence="17">
    <location>
        <begin position="517"/>
        <end position="597"/>
    </location>
</feature>
<evidence type="ECO:0000256" key="16">
    <source>
        <dbReference type="NCBIfam" id="TIGR01389"/>
    </source>
</evidence>
<dbReference type="InterPro" id="IPR029491">
    <property type="entry name" value="Helicase_HTH"/>
</dbReference>
<dbReference type="SUPFAM" id="SSF47819">
    <property type="entry name" value="HRDC-like"/>
    <property type="match status" value="1"/>
</dbReference>
<evidence type="ECO:0000256" key="8">
    <source>
        <dbReference type="ARBA" id="ARBA00022806"/>
    </source>
</evidence>
<keyword evidence="10" id="KW-0067">ATP-binding</keyword>
<dbReference type="AlphaFoldDB" id="A0A6S6T1I3"/>
<dbReference type="InterPro" id="IPR014001">
    <property type="entry name" value="Helicase_ATP-bd"/>
</dbReference>
<dbReference type="FunFam" id="3.40.50.300:FF:000296">
    <property type="entry name" value="ATP-dependent DNA helicase RecQ"/>
    <property type="match status" value="1"/>
</dbReference>
<proteinExistence type="inferred from homology"/>
<evidence type="ECO:0000256" key="6">
    <source>
        <dbReference type="ARBA" id="ARBA00022763"/>
    </source>
</evidence>
<dbReference type="Pfam" id="PF00570">
    <property type="entry name" value="HRDC"/>
    <property type="match status" value="1"/>
</dbReference>
<dbReference type="InterPro" id="IPR044876">
    <property type="entry name" value="HRDC_dom_sf"/>
</dbReference>
<dbReference type="Pfam" id="PF16124">
    <property type="entry name" value="RecQ_Zn_bind"/>
    <property type="match status" value="1"/>
</dbReference>
<dbReference type="InterPro" id="IPR006293">
    <property type="entry name" value="DNA_helicase_ATP-dep_RecQ_bac"/>
</dbReference>
<evidence type="ECO:0000259" key="19">
    <source>
        <dbReference type="PROSITE" id="PS51194"/>
    </source>
</evidence>
<keyword evidence="8 20" id="KW-0347">Helicase</keyword>
<evidence type="ECO:0000256" key="10">
    <source>
        <dbReference type="ARBA" id="ARBA00022840"/>
    </source>
</evidence>
<keyword evidence="12" id="KW-0233">DNA recombination</keyword>
<evidence type="ECO:0000259" key="17">
    <source>
        <dbReference type="PROSITE" id="PS50967"/>
    </source>
</evidence>
<protein>
    <recommendedName>
        <fullName evidence="16">DNA helicase RecQ</fullName>
        <ecNumber evidence="16">5.6.2.4</ecNumber>
    </recommendedName>
</protein>
<dbReference type="CDD" id="cd17920">
    <property type="entry name" value="DEXHc_RecQ"/>
    <property type="match status" value="1"/>
</dbReference>
<keyword evidence="7" id="KW-0378">Hydrolase</keyword>
<dbReference type="PROSITE" id="PS51194">
    <property type="entry name" value="HELICASE_CTER"/>
    <property type="match status" value="1"/>
</dbReference>
<evidence type="ECO:0000256" key="14">
    <source>
        <dbReference type="ARBA" id="ARBA00023235"/>
    </source>
</evidence>
<evidence type="ECO:0000256" key="7">
    <source>
        <dbReference type="ARBA" id="ARBA00022801"/>
    </source>
</evidence>
<dbReference type="GO" id="GO:0005694">
    <property type="term" value="C:chromosome"/>
    <property type="evidence" value="ECO:0007669"/>
    <property type="project" value="TreeGrafter"/>
</dbReference>
<dbReference type="Gene3D" id="1.10.150.80">
    <property type="entry name" value="HRDC domain"/>
    <property type="match status" value="1"/>
</dbReference>
<evidence type="ECO:0000313" key="20">
    <source>
        <dbReference type="EMBL" id="CAA6809052.1"/>
    </source>
</evidence>
<evidence type="ECO:0000256" key="1">
    <source>
        <dbReference type="ARBA" id="ARBA00001946"/>
    </source>
</evidence>
<dbReference type="Gene3D" id="1.10.10.10">
    <property type="entry name" value="Winged helix-like DNA-binding domain superfamily/Winged helix DNA-binding domain"/>
    <property type="match status" value="1"/>
</dbReference>
<keyword evidence="11" id="KW-0238">DNA-binding</keyword>
<comment type="similarity">
    <text evidence="3">Belongs to the helicase family. RecQ subfamily.</text>
</comment>
<evidence type="ECO:0000256" key="5">
    <source>
        <dbReference type="ARBA" id="ARBA00022741"/>
    </source>
</evidence>
<dbReference type="GO" id="GO:0043138">
    <property type="term" value="F:3'-5' DNA helicase activity"/>
    <property type="evidence" value="ECO:0007669"/>
    <property type="project" value="UniProtKB-EC"/>
</dbReference>
<dbReference type="InterPro" id="IPR004589">
    <property type="entry name" value="DNA_helicase_ATP-dep_RecQ"/>
</dbReference>
<dbReference type="InterPro" id="IPR036390">
    <property type="entry name" value="WH_DNA-bd_sf"/>
</dbReference>
<feature type="domain" description="Helicase C-terminal" evidence="19">
    <location>
        <begin position="217"/>
        <end position="362"/>
    </location>
</feature>
<dbReference type="GO" id="GO:0005524">
    <property type="term" value="F:ATP binding"/>
    <property type="evidence" value="ECO:0007669"/>
    <property type="project" value="UniProtKB-KW"/>
</dbReference>
<dbReference type="GO" id="GO:0016787">
    <property type="term" value="F:hydrolase activity"/>
    <property type="evidence" value="ECO:0007669"/>
    <property type="project" value="UniProtKB-KW"/>
</dbReference>
<comment type="catalytic activity">
    <reaction evidence="15">
        <text>Couples ATP hydrolysis with the unwinding of duplex DNA by translocating in the 3'-5' direction.</text>
        <dbReference type="EC" id="5.6.2.4"/>
    </reaction>
</comment>
<dbReference type="GO" id="GO:0005737">
    <property type="term" value="C:cytoplasm"/>
    <property type="evidence" value="ECO:0007669"/>
    <property type="project" value="TreeGrafter"/>
</dbReference>
<keyword evidence="4" id="KW-0479">Metal-binding</keyword>
<organism evidence="20">
    <name type="scientific">uncultured Campylobacterales bacterium</name>
    <dbReference type="NCBI Taxonomy" id="352960"/>
    <lineage>
        <taxon>Bacteria</taxon>
        <taxon>Pseudomonadati</taxon>
        <taxon>Campylobacterota</taxon>
        <taxon>Epsilonproteobacteria</taxon>
        <taxon>Campylobacterales</taxon>
        <taxon>environmental samples</taxon>
    </lineage>
</organism>
<dbReference type="InterPro" id="IPR011545">
    <property type="entry name" value="DEAD/DEAH_box_helicase_dom"/>
</dbReference>
<dbReference type="GO" id="GO:0009378">
    <property type="term" value="F:four-way junction helicase activity"/>
    <property type="evidence" value="ECO:0007669"/>
    <property type="project" value="TreeGrafter"/>
</dbReference>
<dbReference type="InterPro" id="IPR018982">
    <property type="entry name" value="RQC_domain"/>
</dbReference>
<dbReference type="Gene3D" id="3.40.50.300">
    <property type="entry name" value="P-loop containing nucleotide triphosphate hydrolases"/>
    <property type="match status" value="2"/>
</dbReference>
<feature type="domain" description="Helicase ATP-binding" evidence="18">
    <location>
        <begin position="24"/>
        <end position="192"/>
    </location>
</feature>
<dbReference type="Pfam" id="PF09382">
    <property type="entry name" value="RQC"/>
    <property type="match status" value="1"/>
</dbReference>
<dbReference type="GO" id="GO:0006281">
    <property type="term" value="P:DNA repair"/>
    <property type="evidence" value="ECO:0007669"/>
    <property type="project" value="UniProtKB-KW"/>
</dbReference>
<evidence type="ECO:0000259" key="18">
    <source>
        <dbReference type="PROSITE" id="PS51192"/>
    </source>
</evidence>
<dbReference type="SMART" id="SM00956">
    <property type="entry name" value="RQC"/>
    <property type="match status" value="1"/>
</dbReference>
<keyword evidence="14" id="KW-0413">Isomerase</keyword>
<keyword evidence="9" id="KW-0862">Zinc</keyword>
<keyword evidence="13" id="KW-0234">DNA repair</keyword>
<dbReference type="GO" id="GO:0003677">
    <property type="term" value="F:DNA binding"/>
    <property type="evidence" value="ECO:0007669"/>
    <property type="project" value="UniProtKB-KW"/>
</dbReference>
<dbReference type="InterPro" id="IPR027417">
    <property type="entry name" value="P-loop_NTPase"/>
</dbReference>
<evidence type="ECO:0000256" key="11">
    <source>
        <dbReference type="ARBA" id="ARBA00023125"/>
    </source>
</evidence>
<dbReference type="NCBIfam" id="TIGR01389">
    <property type="entry name" value="recQ"/>
    <property type="match status" value="1"/>
</dbReference>
<evidence type="ECO:0000256" key="2">
    <source>
        <dbReference type="ARBA" id="ARBA00001947"/>
    </source>
</evidence>
<dbReference type="InterPro" id="IPR032284">
    <property type="entry name" value="RecQ_Zn-bd"/>
</dbReference>
<comment type="cofactor">
    <cofactor evidence="2">
        <name>Zn(2+)</name>
        <dbReference type="ChEBI" id="CHEBI:29105"/>
    </cofactor>
</comment>
<evidence type="ECO:0000256" key="9">
    <source>
        <dbReference type="ARBA" id="ARBA00022833"/>
    </source>
</evidence>
<dbReference type="SMART" id="SM00487">
    <property type="entry name" value="DEXDc"/>
    <property type="match status" value="1"/>
</dbReference>
<dbReference type="InterPro" id="IPR010997">
    <property type="entry name" value="HRDC-like_sf"/>
</dbReference>
<dbReference type="EC" id="5.6.2.4" evidence="16"/>
<reference evidence="20" key="1">
    <citation type="submission" date="2020-01" db="EMBL/GenBank/DDBJ databases">
        <authorList>
            <person name="Meier V. D."/>
            <person name="Meier V D."/>
        </authorList>
    </citation>
    <scope>NUCLEOTIDE SEQUENCE</scope>
    <source>
        <strain evidence="20">HLG_WM_MAG_12</strain>
    </source>
</reference>
<keyword evidence="5" id="KW-0547">Nucleotide-binding</keyword>